<dbReference type="OrthoDB" id="9970326at2"/>
<keyword evidence="3" id="KW-1185">Reference proteome</keyword>
<feature type="transmembrane region" description="Helical" evidence="1">
    <location>
        <begin position="6"/>
        <end position="26"/>
    </location>
</feature>
<name>A0A433RWR3_9BACL</name>
<dbReference type="RefSeq" id="WP_126989659.1">
    <property type="nucleotide sequence ID" value="NZ_JTFC01000012.1"/>
</dbReference>
<dbReference type="Proteomes" id="UP000288623">
    <property type="component" value="Unassembled WGS sequence"/>
</dbReference>
<accession>A0A433RWR3</accession>
<feature type="transmembrane region" description="Helical" evidence="1">
    <location>
        <begin position="59"/>
        <end position="86"/>
    </location>
</feature>
<keyword evidence="1" id="KW-1133">Transmembrane helix</keyword>
<dbReference type="EMBL" id="JTFC01000012">
    <property type="protein sequence ID" value="RUS57720.1"/>
    <property type="molecule type" value="Genomic_DNA"/>
</dbReference>
<gene>
    <name evidence="2" type="ORF">QI30_03960</name>
</gene>
<feature type="transmembrane region" description="Helical" evidence="1">
    <location>
        <begin position="33"/>
        <end position="53"/>
    </location>
</feature>
<keyword evidence="1" id="KW-0812">Transmembrane</keyword>
<reference evidence="2 3" key="1">
    <citation type="submission" date="2014-11" db="EMBL/GenBank/DDBJ databases">
        <title>Genome sequence and analysis of novel Kurthia sp.</title>
        <authorList>
            <person name="Lawson J.N."/>
            <person name="Gonzalez J.E."/>
            <person name="Rinauldi L."/>
            <person name="Xuan Z."/>
            <person name="Firman A."/>
            <person name="Shaddox L."/>
            <person name="Trudeau A."/>
            <person name="Shah S."/>
            <person name="Reiman D."/>
        </authorList>
    </citation>
    <scope>NUCLEOTIDE SEQUENCE [LARGE SCALE GENOMIC DNA]</scope>
    <source>
        <strain evidence="2 3">3B1D</strain>
    </source>
</reference>
<proteinExistence type="predicted"/>
<evidence type="ECO:0000256" key="1">
    <source>
        <dbReference type="SAM" id="Phobius"/>
    </source>
</evidence>
<protein>
    <submittedName>
        <fullName evidence="2">Uncharacterized protein</fullName>
    </submittedName>
</protein>
<dbReference type="AlphaFoldDB" id="A0A433RWR3"/>
<evidence type="ECO:0000313" key="3">
    <source>
        <dbReference type="Proteomes" id="UP000288623"/>
    </source>
</evidence>
<sequence>MENPLVTYAILTMAIVLFIGLAMKLFGSRRFFLLPGACIGLLAFIGIAISLSIEGSFTAFFYFLLFGSIFFGGAIGTLLLVPIYFLKRT</sequence>
<organism evidence="2 3">
    <name type="scientific">Candidatus Kurthia intestinigallinarum</name>
    <dbReference type="NCBI Taxonomy" id="1562256"/>
    <lineage>
        <taxon>Bacteria</taxon>
        <taxon>Bacillati</taxon>
        <taxon>Bacillota</taxon>
        <taxon>Bacilli</taxon>
        <taxon>Bacillales</taxon>
        <taxon>Caryophanaceae</taxon>
        <taxon>Kurthia</taxon>
    </lineage>
</organism>
<keyword evidence="1" id="KW-0472">Membrane</keyword>
<evidence type="ECO:0000313" key="2">
    <source>
        <dbReference type="EMBL" id="RUS57720.1"/>
    </source>
</evidence>
<comment type="caution">
    <text evidence="2">The sequence shown here is derived from an EMBL/GenBank/DDBJ whole genome shotgun (WGS) entry which is preliminary data.</text>
</comment>